<dbReference type="PROSITE" id="PS50164">
    <property type="entry name" value="GIY_YIG"/>
    <property type="match status" value="1"/>
</dbReference>
<dbReference type="AlphaFoldDB" id="A0A6C0AIT6"/>
<dbReference type="Gene3D" id="3.40.1440.10">
    <property type="entry name" value="GIY-YIG endonuclease"/>
    <property type="match status" value="1"/>
</dbReference>
<proteinExistence type="predicted"/>
<evidence type="ECO:0000259" key="1">
    <source>
        <dbReference type="PROSITE" id="PS50164"/>
    </source>
</evidence>
<dbReference type="PANTHER" id="PTHR20208:SF13">
    <property type="entry name" value="STRUCTURE-SPECIFIC ENDONUCLEASE SUBUNIT SLX1"/>
    <property type="match status" value="1"/>
</dbReference>
<evidence type="ECO:0000313" key="2">
    <source>
        <dbReference type="EMBL" id="QHS79251.1"/>
    </source>
</evidence>
<reference evidence="2" key="1">
    <citation type="journal article" date="2020" name="Nature">
        <title>Giant virus diversity and host interactions through global metagenomics.</title>
        <authorList>
            <person name="Schulz F."/>
            <person name="Roux S."/>
            <person name="Paez-Espino D."/>
            <person name="Jungbluth S."/>
            <person name="Walsh D.A."/>
            <person name="Denef V.J."/>
            <person name="McMahon K.D."/>
            <person name="Konstantinidis K.T."/>
            <person name="Eloe-Fadrosh E.A."/>
            <person name="Kyrpides N.C."/>
            <person name="Woyke T."/>
        </authorList>
    </citation>
    <scope>NUCLEOTIDE SEQUENCE</scope>
    <source>
        <strain evidence="2">GVMAG-S-1035118-87</strain>
    </source>
</reference>
<dbReference type="SUPFAM" id="SSF82771">
    <property type="entry name" value="GIY-YIG endonuclease"/>
    <property type="match status" value="1"/>
</dbReference>
<dbReference type="PANTHER" id="PTHR20208">
    <property type="entry name" value="STRUCTURE-SPECIFIC ENDONUCLEASE SUBUNIT SLX1"/>
    <property type="match status" value="1"/>
</dbReference>
<protein>
    <recommendedName>
        <fullName evidence="1">GIY-YIG domain-containing protein</fullName>
    </recommendedName>
</protein>
<name>A0A6C0AIT6_9ZZZZ</name>
<feature type="domain" description="GIY-YIG" evidence="1">
    <location>
        <begin position="1"/>
        <end position="86"/>
    </location>
</feature>
<dbReference type="Pfam" id="PF01541">
    <property type="entry name" value="GIY-YIG"/>
    <property type="match status" value="1"/>
</dbReference>
<dbReference type="InterPro" id="IPR035901">
    <property type="entry name" value="GIY-YIG_endonuc_sf"/>
</dbReference>
<organism evidence="2">
    <name type="scientific">viral metagenome</name>
    <dbReference type="NCBI Taxonomy" id="1070528"/>
    <lineage>
        <taxon>unclassified sequences</taxon>
        <taxon>metagenomes</taxon>
        <taxon>organismal metagenomes</taxon>
    </lineage>
</organism>
<dbReference type="InterPro" id="IPR050381">
    <property type="entry name" value="SLX1_endonuclease"/>
</dbReference>
<dbReference type="InterPro" id="IPR000305">
    <property type="entry name" value="GIY-YIG_endonuc"/>
</dbReference>
<sequence>MYVYLLQSSSKKTYVGATYNVERRVRQHNGELKGGAKYTGKWVNRGDTWTCMGYVSGFPTWRDALQFEWKWKKLSKGTSLQSRLEALNVLITSEKSTASSTPFAEWELNVHDLS</sequence>
<accession>A0A6C0AIT6</accession>
<dbReference type="EMBL" id="MN740627">
    <property type="protein sequence ID" value="QHS79251.1"/>
    <property type="molecule type" value="Genomic_DNA"/>
</dbReference>